<dbReference type="PANTHER" id="PTHR46889">
    <property type="entry name" value="TRANSPOSASE INSF FOR INSERTION SEQUENCE IS3B-RELATED"/>
    <property type="match status" value="1"/>
</dbReference>
<reference evidence="4" key="1">
    <citation type="submission" date="2023-06" db="EMBL/GenBank/DDBJ databases">
        <title>Identification and characterization of horizontal gene transfer across gut microbiota members of farm animals based on homology search.</title>
        <authorList>
            <person name="Zeman M."/>
            <person name="Kubasova T."/>
            <person name="Jahodarova E."/>
            <person name="Nykrynova M."/>
            <person name="Rychlik I."/>
        </authorList>
    </citation>
    <scope>NUCLEOTIDE SEQUENCE [LARGE SCALE GENOMIC DNA]</scope>
    <source>
        <strain evidence="4">154_Feed</strain>
    </source>
</reference>
<dbReference type="Pfam" id="PF13333">
    <property type="entry name" value="rve_2"/>
    <property type="match status" value="1"/>
</dbReference>
<dbReference type="InterPro" id="IPR036397">
    <property type="entry name" value="RNaseH_sf"/>
</dbReference>
<dbReference type="Proteomes" id="UP001529421">
    <property type="component" value="Unassembled WGS sequence"/>
</dbReference>
<dbReference type="InterPro" id="IPR010921">
    <property type="entry name" value="Trp_repressor/repl_initiator"/>
</dbReference>
<feature type="non-terminal residue" evidence="3">
    <location>
        <position position="1"/>
    </location>
</feature>
<evidence type="ECO:0000313" key="3">
    <source>
        <dbReference type="EMBL" id="MDM8275837.1"/>
    </source>
</evidence>
<protein>
    <submittedName>
        <fullName evidence="3">IS3 family transposase</fullName>
    </submittedName>
</protein>
<dbReference type="InterPro" id="IPR025948">
    <property type="entry name" value="HTH-like_dom"/>
</dbReference>
<dbReference type="Gene3D" id="3.30.420.10">
    <property type="entry name" value="Ribonuclease H-like superfamily/Ribonuclease H"/>
    <property type="match status" value="1"/>
</dbReference>
<evidence type="ECO:0000256" key="1">
    <source>
        <dbReference type="ARBA" id="ARBA00002286"/>
    </source>
</evidence>
<sequence>GLRWESWTKAGQEENRMYSQGQRKRAIETFIKFDHSYADTVAELGYPTRACLRNWWNEYKKTGEVPESKLATDPRYTAEMKQRAVEHYLEHGKSLARTMRALGYPKSREVLGDWIDEIAPGQRKYRGPSPKAPPIPIEKKVQVVAELEARTGPAAVIAERHGVSRTAPYFWRREMMGDNDGGPEKKGEPVSKEFDDLPDDIERLQDMLREAKMQLRKVQLELDVRQATLEIVKKDPGADPDRLANAEKAAMVTALRTKYKLCDLLPVVGMAKSSYEYARNVQLKGETEEHAAAREAVIAAFESSGGTYGYRRIVAEVNAGSGSESRVGEWTVRAIMAEENLVACAAKKKRRYSSYEGETSAAPPNLLLDERGKHHFRAGSPNETWITDVTEFRIPAGKAYLSPIVDCFDGMPLSWSISTSPDAEMANSSLLGACEWLDEGDHPAVHSDRGGHYRWPGWIKICEENGLVRSMSRKGCSPDNARCEGFFGRLKVEFFYGRDWDGVTIEEFIAMLDAYLRWYRDIRIKSDLDYKSPMQYRRDLGLVA</sequence>
<dbReference type="PROSITE" id="PS50994">
    <property type="entry name" value="INTEGRASE"/>
    <property type="match status" value="1"/>
</dbReference>
<dbReference type="InterPro" id="IPR001584">
    <property type="entry name" value="Integrase_cat-core"/>
</dbReference>
<dbReference type="Pfam" id="PF00665">
    <property type="entry name" value="rve"/>
    <property type="match status" value="1"/>
</dbReference>
<dbReference type="InterPro" id="IPR050900">
    <property type="entry name" value="Transposase_IS3/IS150/IS904"/>
</dbReference>
<dbReference type="NCBIfam" id="NF033516">
    <property type="entry name" value="transpos_IS3"/>
    <property type="match status" value="1"/>
</dbReference>
<name>A0ABT7VDC1_9ACTN</name>
<dbReference type="InterPro" id="IPR012337">
    <property type="entry name" value="RNaseH-like_sf"/>
</dbReference>
<accession>A0ABT7VDC1</accession>
<proteinExistence type="predicted"/>
<dbReference type="SUPFAM" id="SSF53098">
    <property type="entry name" value="Ribonuclease H-like"/>
    <property type="match status" value="1"/>
</dbReference>
<dbReference type="InterPro" id="IPR048020">
    <property type="entry name" value="Transpos_IS3"/>
</dbReference>
<dbReference type="PANTHER" id="PTHR46889:SF4">
    <property type="entry name" value="TRANSPOSASE INSO FOR INSERTION SEQUENCE ELEMENT IS911B-RELATED"/>
    <property type="match status" value="1"/>
</dbReference>
<gene>
    <name evidence="3" type="ORF">QUW28_10105</name>
</gene>
<dbReference type="SUPFAM" id="SSF48295">
    <property type="entry name" value="TrpR-like"/>
    <property type="match status" value="1"/>
</dbReference>
<dbReference type="EMBL" id="JAUDDZ010000030">
    <property type="protein sequence ID" value="MDM8275837.1"/>
    <property type="molecule type" value="Genomic_DNA"/>
</dbReference>
<evidence type="ECO:0000313" key="4">
    <source>
        <dbReference type="Proteomes" id="UP001529421"/>
    </source>
</evidence>
<keyword evidence="4" id="KW-1185">Reference proteome</keyword>
<comment type="function">
    <text evidence="1">Involved in the transposition of the insertion sequence.</text>
</comment>
<comment type="caution">
    <text evidence="3">The sequence shown here is derived from an EMBL/GenBank/DDBJ whole genome shotgun (WGS) entry which is preliminary data.</text>
</comment>
<feature type="domain" description="Integrase catalytic" evidence="2">
    <location>
        <begin position="377"/>
        <end position="541"/>
    </location>
</feature>
<dbReference type="Pfam" id="PF13276">
    <property type="entry name" value="HTH_21"/>
    <property type="match status" value="1"/>
</dbReference>
<evidence type="ECO:0000259" key="2">
    <source>
        <dbReference type="PROSITE" id="PS50994"/>
    </source>
</evidence>
<organism evidence="3 4">
    <name type="scientific">Enorma phocaeensis</name>
    <dbReference type="NCBI Taxonomy" id="1871019"/>
    <lineage>
        <taxon>Bacteria</taxon>
        <taxon>Bacillati</taxon>
        <taxon>Actinomycetota</taxon>
        <taxon>Coriobacteriia</taxon>
        <taxon>Coriobacteriales</taxon>
        <taxon>Coriobacteriaceae</taxon>
        <taxon>Enorma</taxon>
    </lineage>
</organism>